<proteinExistence type="inferred from homology"/>
<dbReference type="RefSeq" id="WP_058461776.1">
    <property type="nucleotide sequence ID" value="NZ_CAAAHS010000005.1"/>
</dbReference>
<evidence type="ECO:0000256" key="1">
    <source>
        <dbReference type="ARBA" id="ARBA00022898"/>
    </source>
</evidence>
<dbReference type="GO" id="GO:0030170">
    <property type="term" value="F:pyridoxal phosphate binding"/>
    <property type="evidence" value="ECO:0007669"/>
    <property type="project" value="TreeGrafter"/>
</dbReference>
<dbReference type="CDD" id="cd00616">
    <property type="entry name" value="AHBA_syn"/>
    <property type="match status" value="1"/>
</dbReference>
<dbReference type="PIRSF" id="PIRSF000390">
    <property type="entry name" value="PLP_StrS"/>
    <property type="match status" value="1"/>
</dbReference>
<keyword evidence="1 4" id="KW-0663">Pyridoxal phosphate</keyword>
<keyword evidence="6" id="KW-0808">Transferase</keyword>
<evidence type="ECO:0000313" key="9">
    <source>
        <dbReference type="Proteomes" id="UP000281170"/>
    </source>
</evidence>
<dbReference type="EMBL" id="LR134429">
    <property type="protein sequence ID" value="VEH85711.1"/>
    <property type="molecule type" value="Genomic_DNA"/>
</dbReference>
<dbReference type="PATRIC" id="fig|45056.6.peg.753"/>
<dbReference type="EMBL" id="LNKA01000001">
    <property type="protein sequence ID" value="KTC66071.1"/>
    <property type="molecule type" value="Genomic_DNA"/>
</dbReference>
<dbReference type="GO" id="GO:0000271">
    <property type="term" value="P:polysaccharide biosynthetic process"/>
    <property type="evidence" value="ECO:0007669"/>
    <property type="project" value="TreeGrafter"/>
</dbReference>
<evidence type="ECO:0000313" key="8">
    <source>
        <dbReference type="Proteomes" id="UP000054859"/>
    </source>
</evidence>
<keyword evidence="8" id="KW-1185">Reference proteome</keyword>
<reference evidence="6 8" key="1">
    <citation type="submission" date="2015-11" db="EMBL/GenBank/DDBJ databases">
        <title>Identification of large and diverse effector repertoires of 38 Legionella species.</title>
        <authorList>
            <person name="Burstein D."/>
            <person name="Amaro F."/>
            <person name="Zusman T."/>
            <person name="Lifshitz Z."/>
            <person name="Cohen O."/>
            <person name="Gilbert J.A."/>
            <person name="Pupko T."/>
            <person name="Shuman H.A."/>
            <person name="Segal G."/>
        </authorList>
    </citation>
    <scope>NUCLEOTIDE SEQUENCE [LARGE SCALE GENOMIC DNA]</scope>
    <source>
        <strain evidence="6 8">1762-AUS-E</strain>
    </source>
</reference>
<evidence type="ECO:0000256" key="3">
    <source>
        <dbReference type="PIRSR" id="PIRSR000390-1"/>
    </source>
</evidence>
<dbReference type="Gene3D" id="3.90.1150.10">
    <property type="entry name" value="Aspartate Aminotransferase, domain 1"/>
    <property type="match status" value="1"/>
</dbReference>
<keyword evidence="6" id="KW-0032">Aminotransferase</keyword>
<dbReference type="InterPro" id="IPR015422">
    <property type="entry name" value="PyrdxlP-dep_Trfase_small"/>
</dbReference>
<dbReference type="PANTHER" id="PTHR30244">
    <property type="entry name" value="TRANSAMINASE"/>
    <property type="match status" value="1"/>
</dbReference>
<dbReference type="Pfam" id="PF01041">
    <property type="entry name" value="DegT_DnrJ_EryC1"/>
    <property type="match status" value="1"/>
</dbReference>
<dbReference type="Proteomes" id="UP000281170">
    <property type="component" value="Plasmid 20"/>
</dbReference>
<dbReference type="PANTHER" id="PTHR30244:SF42">
    <property type="entry name" value="UDP-2-ACETAMIDO-2-DEOXY-3-OXO-D-GLUCURONATE AMINOTRANSFERASE"/>
    <property type="match status" value="1"/>
</dbReference>
<comment type="similarity">
    <text evidence="2 5">Belongs to the DegT/DnrJ/EryC1 family.</text>
</comment>
<evidence type="ECO:0000313" key="6">
    <source>
        <dbReference type="EMBL" id="KTC66071.1"/>
    </source>
</evidence>
<dbReference type="InterPro" id="IPR000653">
    <property type="entry name" value="DegT/StrS_aminotransferase"/>
</dbReference>
<sequence>MQFIDLKTQSKRIEQQLFSRFKDILNSSSFIMGPEIAELEKALATYVGVEYALTVSSGTDALLIALMALEIKPGDEVITTPFSFFATAEVIALLGAIPVFVDIQPDTYNIDPVKLEAAITKKTKAIIPVNLYGQCADMDEINAIALKYHLAVIEDAAQSFGATYKGRKSGSLSTISCTSFFPSKPLGGYGDGGACFTNNEELAQRISEIRNHGQSQRYYHTRLGLNGRLDTIQAAILLEKLAIFPEEVELRQKVAAQYKELLPKEIRHPLVKPHNLSVFAQYTIEVPQRDFVQAELQKVGVPTAVHYPFGLHEQPIFKQLYQKEQKFQQTDRAARRVMSLPMHPYLERSDQKYICDALQNVLEQLPQLEVID</sequence>
<evidence type="ECO:0000256" key="2">
    <source>
        <dbReference type="ARBA" id="ARBA00037999"/>
    </source>
</evidence>
<accession>A0A0W0R4V2</accession>
<feature type="active site" description="Proton acceptor" evidence="3">
    <location>
        <position position="184"/>
    </location>
</feature>
<evidence type="ECO:0000313" key="7">
    <source>
        <dbReference type="EMBL" id="VEH85711.1"/>
    </source>
</evidence>
<dbReference type="STRING" id="45056.Lade_0729"/>
<dbReference type="InterPro" id="IPR015424">
    <property type="entry name" value="PyrdxlP-dep_Trfase"/>
</dbReference>
<reference evidence="7 9" key="2">
    <citation type="submission" date="2018-12" db="EMBL/GenBank/DDBJ databases">
        <authorList>
            <consortium name="Pathogen Informatics"/>
        </authorList>
    </citation>
    <scope>NUCLEOTIDE SEQUENCE [LARGE SCALE GENOMIC DNA]</scope>
    <source>
        <strain evidence="7 9">NCTC12735</strain>
        <plasmid evidence="9">20</plasmid>
    </source>
</reference>
<dbReference type="FunFam" id="3.40.640.10:FF:000089">
    <property type="entry name" value="Aminotransferase, DegT/DnrJ/EryC1/StrS family"/>
    <property type="match status" value="1"/>
</dbReference>
<dbReference type="AlphaFoldDB" id="A0A0W0R4V2"/>
<protein>
    <submittedName>
        <fullName evidence="6 7">Aminotransferase</fullName>
        <ecNumber evidence="7">2.6.1.87</ecNumber>
    </submittedName>
</protein>
<geneLocation type="plasmid" evidence="7 9">
    <name>20</name>
</geneLocation>
<organism evidence="6 8">
    <name type="scientific">Legionella adelaidensis</name>
    <dbReference type="NCBI Taxonomy" id="45056"/>
    <lineage>
        <taxon>Bacteria</taxon>
        <taxon>Pseudomonadati</taxon>
        <taxon>Pseudomonadota</taxon>
        <taxon>Gammaproteobacteria</taxon>
        <taxon>Legionellales</taxon>
        <taxon>Legionellaceae</taxon>
        <taxon>Legionella</taxon>
    </lineage>
</organism>
<dbReference type="GO" id="GO:0099620">
    <property type="term" value="F:UDP-4-amino-4-deoxy-L-arabinose aminotransferase"/>
    <property type="evidence" value="ECO:0007669"/>
    <property type="project" value="UniProtKB-EC"/>
</dbReference>
<gene>
    <name evidence="7" type="primary">arnB</name>
    <name evidence="6" type="ORF">Lade_0729</name>
    <name evidence="7" type="ORF">NCTC12735_01346</name>
</gene>
<dbReference type="KEGG" id="ladl:NCTC12735_01346"/>
<evidence type="ECO:0000256" key="5">
    <source>
        <dbReference type="RuleBase" id="RU004508"/>
    </source>
</evidence>
<dbReference type="OrthoDB" id="9804264at2"/>
<name>A0A0W0R4V2_9GAMM</name>
<feature type="modified residue" description="N6-(pyridoxal phosphate)lysine" evidence="4">
    <location>
        <position position="184"/>
    </location>
</feature>
<dbReference type="Proteomes" id="UP000054859">
    <property type="component" value="Unassembled WGS sequence"/>
</dbReference>
<keyword evidence="7" id="KW-0614">Plasmid</keyword>
<dbReference type="InterPro" id="IPR015421">
    <property type="entry name" value="PyrdxlP-dep_Trfase_major"/>
</dbReference>
<evidence type="ECO:0000256" key="4">
    <source>
        <dbReference type="PIRSR" id="PIRSR000390-2"/>
    </source>
</evidence>
<dbReference type="Gene3D" id="3.40.640.10">
    <property type="entry name" value="Type I PLP-dependent aspartate aminotransferase-like (Major domain)"/>
    <property type="match status" value="1"/>
</dbReference>
<dbReference type="SUPFAM" id="SSF53383">
    <property type="entry name" value="PLP-dependent transferases"/>
    <property type="match status" value="1"/>
</dbReference>
<dbReference type="EC" id="2.6.1.87" evidence="7"/>